<proteinExistence type="predicted"/>
<keyword evidence="1" id="KW-0614">Plasmid</keyword>
<dbReference type="EMBL" id="CP024447">
    <property type="protein sequence ID" value="ATR80037.1"/>
    <property type="molecule type" value="Genomic_DNA"/>
</dbReference>
<evidence type="ECO:0000313" key="1">
    <source>
        <dbReference type="EMBL" id="ATR80037.1"/>
    </source>
</evidence>
<geneLocation type="plasmid" evidence="2">
    <name>pnp7-4</name>
</geneLocation>
<dbReference type="AlphaFoldDB" id="A0A2D2LYE4"/>
<gene>
    <name evidence="1" type="ORF">NP7_11860</name>
</gene>
<protein>
    <submittedName>
        <fullName evidence="1">Uncharacterized protein</fullName>
    </submittedName>
</protein>
<evidence type="ECO:0000313" key="2">
    <source>
        <dbReference type="Proteomes" id="UP000229340"/>
    </source>
</evidence>
<reference evidence="2" key="1">
    <citation type="submission" date="2017-10" db="EMBL/GenBank/DDBJ databases">
        <title>Complete genome sequence of Moraxella osloensis NP7 isolated from human skin.</title>
        <authorList>
            <person name="Lee K."/>
            <person name="Lim J.Y."/>
            <person name="Hwang I."/>
        </authorList>
    </citation>
    <scope>NUCLEOTIDE SEQUENCE [LARGE SCALE GENOMIC DNA]</scope>
    <source>
        <strain evidence="2">NP7</strain>
        <plasmid evidence="2">pnp7-4</plasmid>
    </source>
</reference>
<dbReference type="Proteomes" id="UP000229340">
    <property type="component" value="Plasmid pNP7-4"/>
</dbReference>
<name>A0A2D2LYE4_FAUOS</name>
<sequence length="107" mass="12473">MNLKFTFRADITDEQIAICYDYYCPPSKNNFDLLNHIVTVCQAYQITIKELASTIKKSQVYDLTICCKKCNIMLKLEHPLLKYINKDFNYVCQNCIEFTASLQSTSH</sequence>
<accession>A0A2D2LYE4</accession>
<organism evidence="1 2">
    <name type="scientific">Faucicola osloensis</name>
    <name type="common">Moraxella osloensis</name>
    <dbReference type="NCBI Taxonomy" id="34062"/>
    <lineage>
        <taxon>Bacteria</taxon>
        <taxon>Pseudomonadati</taxon>
        <taxon>Pseudomonadota</taxon>
        <taxon>Gammaproteobacteria</taxon>
        <taxon>Moraxellales</taxon>
        <taxon>Moraxellaceae</taxon>
        <taxon>Faucicola</taxon>
    </lineage>
</organism>